<feature type="domain" description="PBP" evidence="9">
    <location>
        <begin position="26"/>
        <end position="267"/>
    </location>
</feature>
<evidence type="ECO:0000256" key="7">
    <source>
        <dbReference type="ARBA" id="ARBA00023288"/>
    </source>
</evidence>
<feature type="chain" id="PRO_5038875229" evidence="8">
    <location>
        <begin position="26"/>
        <end position="287"/>
    </location>
</feature>
<dbReference type="GO" id="GO:0005886">
    <property type="term" value="C:plasma membrane"/>
    <property type="evidence" value="ECO:0007669"/>
    <property type="project" value="UniProtKB-SubCell"/>
</dbReference>
<dbReference type="CDD" id="cd13653">
    <property type="entry name" value="PBP2_phosphate_like_1"/>
    <property type="match status" value="1"/>
</dbReference>
<dbReference type="Proteomes" id="UP000558113">
    <property type="component" value="Unassembled WGS sequence"/>
</dbReference>
<evidence type="ECO:0000259" key="9">
    <source>
        <dbReference type="Pfam" id="PF12849"/>
    </source>
</evidence>
<keyword evidence="5 8" id="KW-0732">Signal</keyword>
<reference evidence="10 11" key="1">
    <citation type="submission" date="2020-01" db="EMBL/GenBank/DDBJ databases">
        <title>Paenibacillus soybeanensis sp. nov. isolated from the nodules of soybean (Glycine max(L.) Merr).</title>
        <authorList>
            <person name="Wang H."/>
        </authorList>
    </citation>
    <scope>NUCLEOTIDE SEQUENCE [LARGE SCALE GENOMIC DNA]</scope>
    <source>
        <strain evidence="10 11">DSM 23054</strain>
    </source>
</reference>
<organism evidence="10 11">
    <name type="scientific">Paenibacillus sacheonensis</name>
    <dbReference type="NCBI Taxonomy" id="742054"/>
    <lineage>
        <taxon>Bacteria</taxon>
        <taxon>Bacillati</taxon>
        <taxon>Bacillota</taxon>
        <taxon>Bacilli</taxon>
        <taxon>Bacillales</taxon>
        <taxon>Paenibacillaceae</taxon>
        <taxon>Paenibacillus</taxon>
    </lineage>
</organism>
<evidence type="ECO:0000256" key="6">
    <source>
        <dbReference type="ARBA" id="ARBA00023139"/>
    </source>
</evidence>
<dbReference type="Pfam" id="PF12849">
    <property type="entry name" value="PBP_like_2"/>
    <property type="match status" value="1"/>
</dbReference>
<dbReference type="EMBL" id="JAAAMU010000001">
    <property type="protein sequence ID" value="NBC67558.1"/>
    <property type="molecule type" value="Genomic_DNA"/>
</dbReference>
<dbReference type="AlphaFoldDB" id="A0A7X4YJQ6"/>
<keyword evidence="4" id="KW-0592">Phosphate transport</keyword>
<proteinExistence type="predicted"/>
<dbReference type="OrthoDB" id="9790048at2"/>
<comment type="caution">
    <text evidence="10">The sequence shown here is derived from an EMBL/GenBank/DDBJ whole genome shotgun (WGS) entry which is preliminary data.</text>
</comment>
<comment type="subunit">
    <text evidence="3">The complex is composed of two ATP-binding proteins (PstB), two transmembrane proteins (PstC and PstA) and a solute-binding protein (PstS).</text>
</comment>
<comment type="function">
    <text evidence="1">Part of the ABC transporter complex PstSACB involved in phosphate import.</text>
</comment>
<accession>A0A7X4YJQ6</accession>
<evidence type="ECO:0000256" key="3">
    <source>
        <dbReference type="ARBA" id="ARBA00011529"/>
    </source>
</evidence>
<evidence type="ECO:0000256" key="5">
    <source>
        <dbReference type="ARBA" id="ARBA00022729"/>
    </source>
</evidence>
<evidence type="ECO:0000256" key="8">
    <source>
        <dbReference type="SAM" id="SignalP"/>
    </source>
</evidence>
<keyword evidence="4" id="KW-0813">Transport</keyword>
<keyword evidence="11" id="KW-1185">Reference proteome</keyword>
<dbReference type="PANTHER" id="PTHR30570:SF4">
    <property type="entry name" value="PHOSPHATE-BINDING PROTEIN PSTS 1"/>
    <property type="match status" value="1"/>
</dbReference>
<sequence>MKTKWFRNLGLAVMALSLTFGSVSAVSASSKLSGRIVINGSSALLPLTLQASNEFKKLNPKVKISASAAGSVTGPQSVRKGIADIGACDWDASTSVPGFAAFSGQVANKVAVIPFAAVTNGSVGVSSLSTSDLQGIFSGKITNWKDVGGKDAKIVVVNRAFGSGTRVNFQLKALNGTDFMTKGDNYKEVKSSGDMKTAIETTPGAIGYIDLVYVSGSKMKAVSINNVAPTEANVINGTYKVWSYGYYMTKGQPTGAVKAFIDYVQSSKFQNGSLKKLKFIPLAAMKK</sequence>
<dbReference type="RefSeq" id="WP_161693468.1">
    <property type="nucleotide sequence ID" value="NZ_JAAAMU010000001.1"/>
</dbReference>
<evidence type="ECO:0000313" key="10">
    <source>
        <dbReference type="EMBL" id="NBC67558.1"/>
    </source>
</evidence>
<feature type="signal peptide" evidence="8">
    <location>
        <begin position="1"/>
        <end position="25"/>
    </location>
</feature>
<dbReference type="GO" id="GO:0006817">
    <property type="term" value="P:phosphate ion transport"/>
    <property type="evidence" value="ECO:0007669"/>
    <property type="project" value="UniProtKB-KW"/>
</dbReference>
<dbReference type="InterPro" id="IPR050811">
    <property type="entry name" value="Phosphate_ABC_transporter"/>
</dbReference>
<evidence type="ECO:0000313" key="11">
    <source>
        <dbReference type="Proteomes" id="UP000558113"/>
    </source>
</evidence>
<protein>
    <submittedName>
        <fullName evidence="10">Extracellular solute-binding protein</fullName>
    </submittedName>
</protein>
<dbReference type="PANTHER" id="PTHR30570">
    <property type="entry name" value="PERIPLASMIC PHOSPHATE BINDING COMPONENT OF PHOSPHATE ABC TRANSPORTER"/>
    <property type="match status" value="1"/>
</dbReference>
<dbReference type="Gene3D" id="3.40.190.10">
    <property type="entry name" value="Periplasmic binding protein-like II"/>
    <property type="match status" value="2"/>
</dbReference>
<dbReference type="InterPro" id="IPR024370">
    <property type="entry name" value="PBP_domain"/>
</dbReference>
<name>A0A7X4YJQ6_9BACL</name>
<evidence type="ECO:0000256" key="1">
    <source>
        <dbReference type="ARBA" id="ARBA00002841"/>
    </source>
</evidence>
<dbReference type="SUPFAM" id="SSF53850">
    <property type="entry name" value="Periplasmic binding protein-like II"/>
    <property type="match status" value="1"/>
</dbReference>
<gene>
    <name evidence="10" type="ORF">GT003_00935</name>
</gene>
<keyword evidence="6" id="KW-0564">Palmitate</keyword>
<comment type="subcellular location">
    <subcellularLocation>
        <location evidence="2">Cell membrane</location>
        <topology evidence="2">Lipid-anchor</topology>
    </subcellularLocation>
</comment>
<evidence type="ECO:0000256" key="2">
    <source>
        <dbReference type="ARBA" id="ARBA00004193"/>
    </source>
</evidence>
<keyword evidence="7" id="KW-0449">Lipoprotein</keyword>
<evidence type="ECO:0000256" key="4">
    <source>
        <dbReference type="ARBA" id="ARBA00022592"/>
    </source>
</evidence>